<dbReference type="Proteomes" id="UP000093111">
    <property type="component" value="Unassembled WGS sequence"/>
</dbReference>
<feature type="domain" description="Carbohydrate kinase FGGY N-terminal" evidence="4">
    <location>
        <begin position="10"/>
        <end position="234"/>
    </location>
</feature>
<evidence type="ECO:0000259" key="5">
    <source>
        <dbReference type="Pfam" id="PF02782"/>
    </source>
</evidence>
<evidence type="ECO:0000256" key="2">
    <source>
        <dbReference type="ARBA" id="ARBA00022679"/>
    </source>
</evidence>
<proteinExistence type="inferred from homology"/>
<dbReference type="STRING" id="1612624.ADU59_27835"/>
<name>A0A1C7NTJ6_9HYPH</name>
<evidence type="ECO:0000313" key="7">
    <source>
        <dbReference type="Proteomes" id="UP000093111"/>
    </source>
</evidence>
<evidence type="ECO:0000256" key="3">
    <source>
        <dbReference type="ARBA" id="ARBA00022777"/>
    </source>
</evidence>
<organism evidence="6 7">
    <name type="scientific">Pararhizobium polonicum</name>
    <dbReference type="NCBI Taxonomy" id="1612624"/>
    <lineage>
        <taxon>Bacteria</taxon>
        <taxon>Pseudomonadati</taxon>
        <taxon>Pseudomonadota</taxon>
        <taxon>Alphaproteobacteria</taxon>
        <taxon>Hyphomicrobiales</taxon>
        <taxon>Rhizobiaceae</taxon>
        <taxon>Rhizobium/Agrobacterium group</taxon>
        <taxon>Pararhizobium</taxon>
    </lineage>
</organism>
<dbReference type="Pfam" id="PF00370">
    <property type="entry name" value="FGGY_N"/>
    <property type="match status" value="1"/>
</dbReference>
<dbReference type="InterPro" id="IPR018484">
    <property type="entry name" value="FGGY_N"/>
</dbReference>
<dbReference type="SUPFAM" id="SSF53067">
    <property type="entry name" value="Actin-like ATPase domain"/>
    <property type="match status" value="2"/>
</dbReference>
<reference evidence="6 7" key="1">
    <citation type="journal article" date="2016" name="Syst. Appl. Microbiol.">
        <title>Pararhizobium polonicum sp. nov. isolated from tumors on stone fruit rootstocks.</title>
        <authorList>
            <person name="Pulawska J."/>
            <person name="Kuzmanovic N."/>
            <person name="Willems A."/>
            <person name="Pothier J.F."/>
        </authorList>
    </citation>
    <scope>NUCLEOTIDE SEQUENCE [LARGE SCALE GENOMIC DNA]</scope>
    <source>
        <strain evidence="6 7">F5.1</strain>
    </source>
</reference>
<dbReference type="PANTHER" id="PTHR10196:SF80">
    <property type="entry name" value="D-RIBULOSE KINASE"/>
    <property type="match status" value="1"/>
</dbReference>
<dbReference type="GO" id="GO:0005829">
    <property type="term" value="C:cytosol"/>
    <property type="evidence" value="ECO:0007669"/>
    <property type="project" value="TreeGrafter"/>
</dbReference>
<sequence length="429" mass="44448">MTDAANTPLVIGIDIGTSGARAVAMDSAFGIVASGSSRLADFSADHRDPVVWWKAVQTALGQVLDGIDRAQVRAIAIDGTSGTMLPVGADGAPLAVPMMYNDPVTDTDILARIAAHAPQDSAAHGATSGLAKVLTFQSTPDVFRVIHQADWLAGHFTGLYDVSDENNALKTGYDPVSRCWPKWIDKTGARADLLPDVLAAGAPVAGISKDAAEAFGLADDVTIVAGTTDGCASFLATGADQPGDAVSALGTTLTVKMLSDRPLFAPEYGLYSHRIGDMWLAGGASNTGGVVLSAHFDNDSIAALSAEIDPATDTGLDYYPLVRDGERFPVNDPAMKPRMSPRPGSDADFLKAIFEGIASVEALAYQRLVSLGSPALRSIRTVGGGAKNPVWTAIRNRKLPVPFLPVASEEAAAGTARLALIGARSAGVL</sequence>
<comment type="similarity">
    <text evidence="1">Belongs to the FGGY kinase family.</text>
</comment>
<keyword evidence="3 6" id="KW-0418">Kinase</keyword>
<dbReference type="PATRIC" id="fig|1612624.7.peg.3307"/>
<feature type="domain" description="Carbohydrate kinase FGGY C-terminal" evidence="5">
    <location>
        <begin position="247"/>
        <end position="421"/>
    </location>
</feature>
<evidence type="ECO:0000313" key="6">
    <source>
        <dbReference type="EMBL" id="OBZ92307.1"/>
    </source>
</evidence>
<dbReference type="EMBL" id="LGLV01000021">
    <property type="protein sequence ID" value="OBZ92307.1"/>
    <property type="molecule type" value="Genomic_DNA"/>
</dbReference>
<dbReference type="GO" id="GO:0004856">
    <property type="term" value="F:D-xylulokinase activity"/>
    <property type="evidence" value="ECO:0007669"/>
    <property type="project" value="TreeGrafter"/>
</dbReference>
<evidence type="ECO:0000256" key="1">
    <source>
        <dbReference type="ARBA" id="ARBA00009156"/>
    </source>
</evidence>
<dbReference type="Pfam" id="PF02782">
    <property type="entry name" value="FGGY_C"/>
    <property type="match status" value="1"/>
</dbReference>
<accession>A0A1C7NTJ6</accession>
<comment type="caution">
    <text evidence="6">The sequence shown here is derived from an EMBL/GenBank/DDBJ whole genome shotgun (WGS) entry which is preliminary data.</text>
</comment>
<dbReference type="PANTHER" id="PTHR10196">
    <property type="entry name" value="SUGAR KINASE"/>
    <property type="match status" value="1"/>
</dbReference>
<dbReference type="Gene3D" id="3.30.420.40">
    <property type="match status" value="2"/>
</dbReference>
<dbReference type="CDD" id="cd07783">
    <property type="entry name" value="ASKHA_NBD_FGGY_SePSK_AtXK1-like"/>
    <property type="match status" value="1"/>
</dbReference>
<dbReference type="InterPro" id="IPR000577">
    <property type="entry name" value="Carb_kinase_FGGY"/>
</dbReference>
<gene>
    <name evidence="6" type="ORF">ADU59_27835</name>
</gene>
<dbReference type="RefSeq" id="WP_068958811.1">
    <property type="nucleotide sequence ID" value="NZ_LGLV01000021.1"/>
</dbReference>
<protein>
    <submittedName>
        <fullName evidence="6">Carbohydrate kinase</fullName>
    </submittedName>
</protein>
<dbReference type="GO" id="GO:0005997">
    <property type="term" value="P:xylulose metabolic process"/>
    <property type="evidence" value="ECO:0007669"/>
    <property type="project" value="TreeGrafter"/>
</dbReference>
<dbReference type="AlphaFoldDB" id="A0A1C7NTJ6"/>
<dbReference type="InterPro" id="IPR018485">
    <property type="entry name" value="FGGY_C"/>
</dbReference>
<dbReference type="PIRSF" id="PIRSF000538">
    <property type="entry name" value="GlpK"/>
    <property type="match status" value="1"/>
</dbReference>
<dbReference type="OrthoDB" id="9805576at2"/>
<keyword evidence="2" id="KW-0808">Transferase</keyword>
<dbReference type="GO" id="GO:0019150">
    <property type="term" value="F:D-ribulokinase activity"/>
    <property type="evidence" value="ECO:0007669"/>
    <property type="project" value="TreeGrafter"/>
</dbReference>
<dbReference type="InterPro" id="IPR043129">
    <property type="entry name" value="ATPase_NBD"/>
</dbReference>
<keyword evidence="7" id="KW-1185">Reference proteome</keyword>
<evidence type="ECO:0000259" key="4">
    <source>
        <dbReference type="Pfam" id="PF00370"/>
    </source>
</evidence>